<evidence type="ECO:0000256" key="1">
    <source>
        <dbReference type="ARBA" id="ARBA00004418"/>
    </source>
</evidence>
<comment type="caution">
    <text evidence="8">The sequence shown here is derived from an EMBL/GenBank/DDBJ whole genome shotgun (WGS) entry which is preliminary data.</text>
</comment>
<keyword evidence="4" id="KW-0732">Signal</keyword>
<dbReference type="InterPro" id="IPR039246">
    <property type="entry name" value="Flagellar_FlgA"/>
</dbReference>
<dbReference type="Pfam" id="PF13144">
    <property type="entry name" value="ChapFlgA"/>
    <property type="match status" value="1"/>
</dbReference>
<sequence length="251" mass="28265">MKPQDRSYISDIHLLRLNIHVNSHNLPLVLIFLLIFLKSTSSLAIELPESIQQQVEEAIIHEFSTRLPESRLDVSINPVNQNLTLAACEHPLEIQIPFNSGQRVTAKATCHQPFWSLFVTAQVRQLMTVVVSAKPLVRNTRISAADIKLVEQDISRLGQDYFTREQDVIGKQVRRQIGSDQVINARMLEVAMLVSRGDRVMIEAQRGALTIRMPGIALEDGRQQQQIRVQNSQSGNEVRAIIIAPGVVRVQ</sequence>
<comment type="similarity">
    <text evidence="2">Belongs to the FlgA family.</text>
</comment>
<evidence type="ECO:0000256" key="4">
    <source>
        <dbReference type="ARBA" id="ARBA00022729"/>
    </source>
</evidence>
<proteinExistence type="inferred from homology"/>
<gene>
    <name evidence="8" type="primary">flgA</name>
    <name evidence="8" type="ORF">DN062_00615</name>
</gene>
<keyword evidence="9" id="KW-1185">Reference proteome</keyword>
<dbReference type="CDD" id="cd11614">
    <property type="entry name" value="SAF_CpaB_FlgA_like"/>
    <property type="match status" value="1"/>
</dbReference>
<evidence type="ECO:0000256" key="6">
    <source>
        <dbReference type="ARBA" id="ARBA00025643"/>
    </source>
</evidence>
<evidence type="ECO:0000313" key="8">
    <source>
        <dbReference type="EMBL" id="RAU19619.1"/>
    </source>
</evidence>
<comment type="function">
    <text evidence="6">Involved in the assembly process of the P-ring formation. It may associate with FlgF on the rod constituting a structure essential for the P-ring assembly or may act as a modulator protein for the P-ring assembly.</text>
</comment>
<dbReference type="PANTHER" id="PTHR36307">
    <property type="entry name" value="FLAGELLA BASAL BODY P-RING FORMATION PROTEIN FLGA"/>
    <property type="match status" value="1"/>
</dbReference>
<dbReference type="Proteomes" id="UP000250744">
    <property type="component" value="Unassembled WGS sequence"/>
</dbReference>
<evidence type="ECO:0000259" key="7">
    <source>
        <dbReference type="SMART" id="SM00858"/>
    </source>
</evidence>
<comment type="subcellular location">
    <subcellularLocation>
        <location evidence="1">Periplasm</location>
    </subcellularLocation>
</comment>
<keyword evidence="8" id="KW-0282">Flagellum</keyword>
<dbReference type="SMART" id="SM00858">
    <property type="entry name" value="SAF"/>
    <property type="match status" value="1"/>
</dbReference>
<feature type="domain" description="SAF" evidence="7">
    <location>
        <begin position="127"/>
        <end position="189"/>
    </location>
</feature>
<dbReference type="InterPro" id="IPR041231">
    <property type="entry name" value="FlgA_N"/>
</dbReference>
<dbReference type="InterPro" id="IPR017585">
    <property type="entry name" value="SAF_FlgA"/>
</dbReference>
<organism evidence="8 9">
    <name type="scientific">Nitrincola tibetensis</name>
    <dbReference type="NCBI Taxonomy" id="2219697"/>
    <lineage>
        <taxon>Bacteria</taxon>
        <taxon>Pseudomonadati</taxon>
        <taxon>Pseudomonadota</taxon>
        <taxon>Gammaproteobacteria</taxon>
        <taxon>Oceanospirillales</taxon>
        <taxon>Oceanospirillaceae</taxon>
        <taxon>Nitrincola</taxon>
    </lineage>
</organism>
<evidence type="ECO:0000256" key="2">
    <source>
        <dbReference type="ARBA" id="ARBA00010474"/>
    </source>
</evidence>
<evidence type="ECO:0000256" key="3">
    <source>
        <dbReference type="ARBA" id="ARBA00014754"/>
    </source>
</evidence>
<keyword evidence="8" id="KW-0966">Cell projection</keyword>
<keyword evidence="8" id="KW-0969">Cilium</keyword>
<dbReference type="GO" id="GO:0042597">
    <property type="term" value="C:periplasmic space"/>
    <property type="evidence" value="ECO:0007669"/>
    <property type="project" value="UniProtKB-SubCell"/>
</dbReference>
<dbReference type="Gene3D" id="3.90.1210.10">
    <property type="entry name" value="Antifreeze-like/N-acetylneuraminic acid synthase C-terminal domain"/>
    <property type="match status" value="1"/>
</dbReference>
<evidence type="ECO:0000256" key="5">
    <source>
        <dbReference type="ARBA" id="ARBA00022764"/>
    </source>
</evidence>
<dbReference type="Gene3D" id="2.30.30.760">
    <property type="match status" value="1"/>
</dbReference>
<reference evidence="8 9" key="1">
    <citation type="submission" date="2018-06" db="EMBL/GenBank/DDBJ databases">
        <title>Nitrincola tibetense sp. nov., isolated from Lake XuguoCo on Tibetan Plateau.</title>
        <authorList>
            <person name="Xing P."/>
        </authorList>
    </citation>
    <scope>NUCLEOTIDE SEQUENCE [LARGE SCALE GENOMIC DNA]</scope>
    <source>
        <strain evidence="9">xg18</strain>
    </source>
</reference>
<name>A0A364NR73_9GAMM</name>
<protein>
    <recommendedName>
        <fullName evidence="3">Flagella basal body P-ring formation protein FlgA</fullName>
    </recommendedName>
</protein>
<dbReference type="PANTHER" id="PTHR36307:SF1">
    <property type="entry name" value="FLAGELLA BASAL BODY P-RING FORMATION PROTEIN FLGA"/>
    <property type="match status" value="1"/>
</dbReference>
<dbReference type="NCBIfam" id="TIGR03170">
    <property type="entry name" value="flgA_cterm"/>
    <property type="match status" value="1"/>
</dbReference>
<keyword evidence="5" id="KW-0574">Periplasm</keyword>
<accession>A0A364NR73</accession>
<dbReference type="InterPro" id="IPR013974">
    <property type="entry name" value="SAF"/>
</dbReference>
<dbReference type="Pfam" id="PF17656">
    <property type="entry name" value="ChapFlgA_N"/>
    <property type="match status" value="1"/>
</dbReference>
<dbReference type="OrthoDB" id="1669037at2"/>
<dbReference type="EMBL" id="QKRX01000001">
    <property type="protein sequence ID" value="RAU19619.1"/>
    <property type="molecule type" value="Genomic_DNA"/>
</dbReference>
<dbReference type="AlphaFoldDB" id="A0A364NR73"/>
<dbReference type="GO" id="GO:0044780">
    <property type="term" value="P:bacterial-type flagellum assembly"/>
    <property type="evidence" value="ECO:0007669"/>
    <property type="project" value="InterPro"/>
</dbReference>
<evidence type="ECO:0000313" key="9">
    <source>
        <dbReference type="Proteomes" id="UP000250744"/>
    </source>
</evidence>